<dbReference type="STRING" id="1037660.A0A066VA55"/>
<feature type="compositionally biased region" description="Low complexity" evidence="2">
    <location>
        <begin position="74"/>
        <end position="88"/>
    </location>
</feature>
<evidence type="ECO:0000256" key="2">
    <source>
        <dbReference type="SAM" id="MobiDB-lite"/>
    </source>
</evidence>
<protein>
    <submittedName>
        <fullName evidence="3">RRN3-domain-containing protein</fullName>
    </submittedName>
</protein>
<dbReference type="FunCoup" id="A0A066VA55">
    <property type="interactions" value="417"/>
</dbReference>
<dbReference type="GO" id="GO:0005634">
    <property type="term" value="C:nucleus"/>
    <property type="evidence" value="ECO:0007669"/>
    <property type="project" value="TreeGrafter"/>
</dbReference>
<feature type="region of interest" description="Disordered" evidence="2">
    <location>
        <begin position="49"/>
        <end position="161"/>
    </location>
</feature>
<dbReference type="Proteomes" id="UP000027361">
    <property type="component" value="Unassembled WGS sequence"/>
</dbReference>
<dbReference type="InParanoid" id="A0A066VA55"/>
<dbReference type="PANTHER" id="PTHR12790:SF0">
    <property type="entry name" value="RNA POLYMERASE I-SPECIFIC TRANSCRIPTION INITIATION FACTOR RRN3-RELATED"/>
    <property type="match status" value="1"/>
</dbReference>
<accession>A0A066VA55</accession>
<dbReference type="AlphaFoldDB" id="A0A066VA55"/>
<evidence type="ECO:0000313" key="4">
    <source>
        <dbReference type="Proteomes" id="UP000027361"/>
    </source>
</evidence>
<feature type="region of interest" description="Disordered" evidence="2">
    <location>
        <begin position="883"/>
        <end position="919"/>
    </location>
</feature>
<dbReference type="GeneID" id="25266706"/>
<feature type="region of interest" description="Disordered" evidence="2">
    <location>
        <begin position="544"/>
        <end position="575"/>
    </location>
</feature>
<dbReference type="HOGENOM" id="CLU_010579_0_0_1"/>
<dbReference type="GO" id="GO:0001042">
    <property type="term" value="F:RNA polymerase I core binding"/>
    <property type="evidence" value="ECO:0007669"/>
    <property type="project" value="TreeGrafter"/>
</dbReference>
<feature type="compositionally biased region" description="Polar residues" evidence="2">
    <location>
        <begin position="20"/>
        <end position="33"/>
    </location>
</feature>
<name>A0A066VA55_TILAU</name>
<keyword evidence="4" id="KW-1185">Reference proteome</keyword>
<feature type="region of interest" description="Disordered" evidence="2">
    <location>
        <begin position="1"/>
        <end position="33"/>
    </location>
</feature>
<feature type="compositionally biased region" description="Acidic residues" evidence="2">
    <location>
        <begin position="954"/>
        <end position="984"/>
    </location>
</feature>
<dbReference type="GO" id="GO:0001181">
    <property type="term" value="F:RNA polymerase I general transcription initiation factor activity"/>
    <property type="evidence" value="ECO:0007669"/>
    <property type="project" value="InterPro"/>
</dbReference>
<dbReference type="OrthoDB" id="26970at2759"/>
<dbReference type="EMBL" id="JMSN01000115">
    <property type="protein sequence ID" value="KDN38632.1"/>
    <property type="molecule type" value="Genomic_DNA"/>
</dbReference>
<feature type="compositionally biased region" description="Acidic residues" evidence="2">
    <location>
        <begin position="444"/>
        <end position="463"/>
    </location>
</feature>
<reference evidence="3 4" key="1">
    <citation type="submission" date="2014-05" db="EMBL/GenBank/DDBJ databases">
        <title>Draft genome sequence of a rare smut relative, Tilletiaria anomala UBC 951.</title>
        <authorList>
            <consortium name="DOE Joint Genome Institute"/>
            <person name="Toome M."/>
            <person name="Kuo A."/>
            <person name="Henrissat B."/>
            <person name="Lipzen A."/>
            <person name="Tritt A."/>
            <person name="Yoshinaga Y."/>
            <person name="Zane M."/>
            <person name="Barry K."/>
            <person name="Grigoriev I.V."/>
            <person name="Spatafora J.W."/>
            <person name="Aimea M.C."/>
        </authorList>
    </citation>
    <scope>NUCLEOTIDE SEQUENCE [LARGE SCALE GENOMIC DNA]</scope>
    <source>
        <strain evidence="3 4">UBC 951</strain>
    </source>
</reference>
<evidence type="ECO:0000313" key="3">
    <source>
        <dbReference type="EMBL" id="KDN38632.1"/>
    </source>
</evidence>
<feature type="compositionally biased region" description="Basic and acidic residues" evidence="2">
    <location>
        <begin position="898"/>
        <end position="909"/>
    </location>
</feature>
<dbReference type="PANTHER" id="PTHR12790">
    <property type="entry name" value="TRANSCRIPTION INITIATION FACTOR IA RRN3"/>
    <property type="match status" value="1"/>
</dbReference>
<feature type="compositionally biased region" description="Low complexity" evidence="2">
    <location>
        <begin position="1022"/>
        <end position="1050"/>
    </location>
</feature>
<feature type="compositionally biased region" description="Polar residues" evidence="2">
    <location>
        <begin position="109"/>
        <end position="118"/>
    </location>
</feature>
<comment type="caution">
    <text evidence="3">The sequence shown here is derived from an EMBL/GenBank/DDBJ whole genome shotgun (WGS) entry which is preliminary data.</text>
</comment>
<evidence type="ECO:0000256" key="1">
    <source>
        <dbReference type="ARBA" id="ARBA00010098"/>
    </source>
</evidence>
<gene>
    <name evidence="3" type="ORF">K437DRAFT_276218</name>
</gene>
<dbReference type="RefSeq" id="XP_013240776.1">
    <property type="nucleotide sequence ID" value="XM_013385322.1"/>
</dbReference>
<feature type="compositionally biased region" description="Basic and acidic residues" evidence="2">
    <location>
        <begin position="429"/>
        <end position="443"/>
    </location>
</feature>
<dbReference type="Pfam" id="PF05327">
    <property type="entry name" value="RRN3"/>
    <property type="match status" value="1"/>
</dbReference>
<sequence>MSQVAVKASTMPPAATSSSNPRSRMATSSKSATNIKTCNASAAAAAVVASNSTNSMKGVKRSREGILKNSLRRSGSTSSISTIGAAGTDGEEAQTPIATTPAPAMPMSILTNRTSDSDSGISGLPPSSQPSSFPSKRRSGADSAKVMSSAAGASTGNTGGVTSGEFAAASVSWVTGAESLKQGMYMSFVTNALAQKAAGSPTQYYELVSAFQMPTNNAGVAAAAAGRSIASPSTLQSWLTALSSHVSKLDTSHTALVENILLLPWTTMNESFATVWVRFVCALVSARGEWIAPLLERAVKSLSFRSDWRALAFAGFSSDPLEHSSQAATASAPTRRQIYARIHRLIRQLIVLVPTLPSQLGSLLTRHFPPKRDTRTAQLVFIRNALKVCEYCQELSEGVLTMVIGRALQIDVEIQVELDELEDEQGADGFREEQLDPFDRRIDDEDDEDDDNSDAGSISDDEALLAGGDGGDDSDGFSILSDEDVMGNDSEQVRSMVHIRSLVQHLDSIMKTAFDHLNGLHIHYQQQAQHYSISTASNHSIGSSHYTSAFGKRTPSPPEPILESAPLRGTTQGGTSADRALYRDMRSESAAVQARQSLFASLLSIFARSVLPTFKSRHVQFLLFWFSSLDPEYADFFLGALLSKALYGSVDMNTSAVNGGSGGAGDEPPIIRVAAASYIASLVSRAKFIDGDICRDVVENLCAFLEGHLEAYATPGTSIAAAPPGTDPHTVFYSVAQATFYIFCFRWRDLTASAAKRDMSNGGATCLSTSQGGGECNGSAFGVSPAFSFSSDSKSAAGDSDVSVPVGPGVPIPGLAGGSWVDALSVLVRAITSCLNPLRYCSPAIVHQFAHVAQHAGFFYCFSIIEANKRSAKNEDVVNTFMRDGAERVGTPTADRPNTQRETRHDSPKHQQGRQQVADSQVSLVDSFFPFDPYRLLLSAPYVDSLYREWSEVAPDDESEDDEEDSSEDNEQTMDDDDAEEDEEHSTYRICASGSGALAVPNGRPRSPKKSKGKGKTKTKITSKMSTSFSSAATGSESEAQSSVAQSFEAMSISPFKH</sequence>
<feature type="compositionally biased region" description="Acidic residues" evidence="2">
    <location>
        <begin position="470"/>
        <end position="483"/>
    </location>
</feature>
<dbReference type="GO" id="GO:0006361">
    <property type="term" value="P:transcription initiation at RNA polymerase I promoter"/>
    <property type="evidence" value="ECO:0007669"/>
    <property type="project" value="InterPro"/>
</dbReference>
<feature type="region of interest" description="Disordered" evidence="2">
    <location>
        <begin position="421"/>
        <end position="483"/>
    </location>
</feature>
<feature type="compositionally biased region" description="Low complexity" evidence="2">
    <location>
        <begin position="119"/>
        <end position="134"/>
    </location>
</feature>
<dbReference type="InterPro" id="IPR007991">
    <property type="entry name" value="RNA_pol_I_trans_ini_fac_RRN3"/>
</dbReference>
<feature type="compositionally biased region" description="Low complexity" evidence="2">
    <location>
        <begin position="8"/>
        <end position="19"/>
    </location>
</feature>
<feature type="region of interest" description="Disordered" evidence="2">
    <location>
        <begin position="952"/>
        <end position="1058"/>
    </location>
</feature>
<comment type="similarity">
    <text evidence="1">Belongs to the RRN3 family.</text>
</comment>
<proteinExistence type="inferred from homology"/>
<organism evidence="3 4">
    <name type="scientific">Tilletiaria anomala (strain ATCC 24038 / CBS 436.72 / UBC 951)</name>
    <dbReference type="NCBI Taxonomy" id="1037660"/>
    <lineage>
        <taxon>Eukaryota</taxon>
        <taxon>Fungi</taxon>
        <taxon>Dikarya</taxon>
        <taxon>Basidiomycota</taxon>
        <taxon>Ustilaginomycotina</taxon>
        <taxon>Exobasidiomycetes</taxon>
        <taxon>Georgefischeriales</taxon>
        <taxon>Tilletiariaceae</taxon>
        <taxon>Tilletiaria</taxon>
    </lineage>
</organism>
<feature type="compositionally biased region" description="Basic residues" evidence="2">
    <location>
        <begin position="1006"/>
        <end position="1021"/>
    </location>
</feature>